<sequence>MSKKYKTLEKELFNISGHINTLNKESIETNMIVKKTLDSWLERNGERIVKEYVRKFNPSLFMEMKFKDNEKRIKKLEEELITKENRIKERLCIIEDKGEYYIRD</sequence>
<proteinExistence type="predicted"/>
<evidence type="ECO:0000313" key="1">
    <source>
        <dbReference type="EMBL" id="KKL28725.1"/>
    </source>
</evidence>
<dbReference type="EMBL" id="LAZR01034994">
    <property type="protein sequence ID" value="KKL28725.1"/>
    <property type="molecule type" value="Genomic_DNA"/>
</dbReference>
<accession>A0A0F9C3F4</accession>
<name>A0A0F9C3F4_9ZZZZ</name>
<reference evidence="1" key="1">
    <citation type="journal article" date="2015" name="Nature">
        <title>Complex archaea that bridge the gap between prokaryotes and eukaryotes.</title>
        <authorList>
            <person name="Spang A."/>
            <person name="Saw J.H."/>
            <person name="Jorgensen S.L."/>
            <person name="Zaremba-Niedzwiedzka K."/>
            <person name="Martijn J."/>
            <person name="Lind A.E."/>
            <person name="van Eijk R."/>
            <person name="Schleper C."/>
            <person name="Guy L."/>
            <person name="Ettema T.J."/>
        </authorList>
    </citation>
    <scope>NUCLEOTIDE SEQUENCE</scope>
</reference>
<organism evidence="1">
    <name type="scientific">marine sediment metagenome</name>
    <dbReference type="NCBI Taxonomy" id="412755"/>
    <lineage>
        <taxon>unclassified sequences</taxon>
        <taxon>metagenomes</taxon>
        <taxon>ecological metagenomes</taxon>
    </lineage>
</organism>
<protein>
    <submittedName>
        <fullName evidence="1">Uncharacterized protein</fullName>
    </submittedName>
</protein>
<comment type="caution">
    <text evidence="1">The sequence shown here is derived from an EMBL/GenBank/DDBJ whole genome shotgun (WGS) entry which is preliminary data.</text>
</comment>
<gene>
    <name evidence="1" type="ORF">LCGC14_2372270</name>
</gene>
<dbReference type="AlphaFoldDB" id="A0A0F9C3F4"/>